<organism evidence="2 3">
    <name type="scientific">Stenotrophomonas tumulicola</name>
    <dbReference type="NCBI Taxonomy" id="1685415"/>
    <lineage>
        <taxon>Bacteria</taxon>
        <taxon>Pseudomonadati</taxon>
        <taxon>Pseudomonadota</taxon>
        <taxon>Gammaproteobacteria</taxon>
        <taxon>Lysobacterales</taxon>
        <taxon>Lysobacteraceae</taxon>
        <taxon>Stenotrophomonas</taxon>
    </lineage>
</organism>
<gene>
    <name evidence="2" type="ORF">H4O11_09595</name>
</gene>
<dbReference type="InterPro" id="IPR002954">
    <property type="entry name" value="Salm_SPAgM"/>
</dbReference>
<dbReference type="Proteomes" id="UP000547058">
    <property type="component" value="Unassembled WGS sequence"/>
</dbReference>
<reference evidence="2 3" key="1">
    <citation type="submission" date="2020-08" db="EMBL/GenBank/DDBJ databases">
        <title>Stenotrophomonas tumulicola JCM 30961.</title>
        <authorList>
            <person name="Deng Y."/>
        </authorList>
    </citation>
    <scope>NUCLEOTIDE SEQUENCE [LARGE SCALE GENOMIC DNA]</scope>
    <source>
        <strain evidence="2 3">JCM 30961</strain>
    </source>
</reference>
<feature type="coiled-coil region" evidence="1">
    <location>
        <begin position="15"/>
        <end position="47"/>
    </location>
</feature>
<dbReference type="AlphaFoldDB" id="A0A7W3IHN5"/>
<evidence type="ECO:0000313" key="3">
    <source>
        <dbReference type="Proteomes" id="UP000547058"/>
    </source>
</evidence>
<comment type="caution">
    <text evidence="2">The sequence shown here is derived from an EMBL/GenBank/DDBJ whole genome shotgun (WGS) entry which is preliminary data.</text>
</comment>
<dbReference type="EMBL" id="JACGXS010000004">
    <property type="protein sequence ID" value="MBA8682057.1"/>
    <property type="molecule type" value="Genomic_DNA"/>
</dbReference>
<proteinExistence type="predicted"/>
<dbReference type="RefSeq" id="WP_182339199.1">
    <property type="nucleotide sequence ID" value="NZ_JACGXS010000004.1"/>
</dbReference>
<dbReference type="Pfam" id="PF02090">
    <property type="entry name" value="SPAM"/>
    <property type="match status" value="1"/>
</dbReference>
<protein>
    <recommendedName>
        <fullName evidence="4">Flagellar FliJ protein</fullName>
    </recommendedName>
</protein>
<evidence type="ECO:0008006" key="4">
    <source>
        <dbReference type="Google" id="ProtNLM"/>
    </source>
</evidence>
<evidence type="ECO:0000256" key="1">
    <source>
        <dbReference type="SAM" id="Coils"/>
    </source>
</evidence>
<keyword evidence="3" id="KW-1185">Reference proteome</keyword>
<evidence type="ECO:0000313" key="2">
    <source>
        <dbReference type="EMBL" id="MBA8682057.1"/>
    </source>
</evidence>
<keyword evidence="1" id="KW-0175">Coiled coil</keyword>
<name>A0A7W3IHN5_9GAMM</name>
<accession>A0A7W3IHN5</accession>
<sequence>MPSPNEANGRRLIKLKQVQQQMARVQAQAQRRDADGKRDEANQLRLQAVQTVQLALPQPEQGLTLAALYTRLRSLAVARAHAVEVGLAAAELEAEAVACDAHEQALRAVAAKHQRKQARFEHWQQVRGRLQSRCRLRRQELQQQEDFPCRRFPR</sequence>